<protein>
    <submittedName>
        <fullName evidence="1">Uncharacterized protein</fullName>
    </submittedName>
</protein>
<dbReference type="AlphaFoldDB" id="A0A2A6RJX6"/>
<name>A0A2A6RJX6_9CHLR</name>
<dbReference type="EMBL" id="NQWI01000037">
    <property type="protein sequence ID" value="PDW03205.1"/>
    <property type="molecule type" value="Genomic_DNA"/>
</dbReference>
<comment type="caution">
    <text evidence="1">The sequence shown here is derived from an EMBL/GenBank/DDBJ whole genome shotgun (WGS) entry which is preliminary data.</text>
</comment>
<keyword evidence="2" id="KW-1185">Reference proteome</keyword>
<accession>A0A2A6RJX6</accession>
<evidence type="ECO:0000313" key="2">
    <source>
        <dbReference type="Proteomes" id="UP000220527"/>
    </source>
</evidence>
<dbReference type="OrthoDB" id="143698at2"/>
<organism evidence="1 2">
    <name type="scientific">Candidatus Viridilinea mediisalina</name>
    <dbReference type="NCBI Taxonomy" id="2024553"/>
    <lineage>
        <taxon>Bacteria</taxon>
        <taxon>Bacillati</taxon>
        <taxon>Chloroflexota</taxon>
        <taxon>Chloroflexia</taxon>
        <taxon>Chloroflexales</taxon>
        <taxon>Chloroflexineae</taxon>
        <taxon>Oscillochloridaceae</taxon>
        <taxon>Candidatus Viridilinea</taxon>
    </lineage>
</organism>
<gene>
    <name evidence="1" type="ORF">CJ255_10115</name>
</gene>
<sequence length="364" mass="40192">MHTPRFCHNCGAELPSEQARFCIECGVPIRGAVAPAAPTAPEPTHAVGTPTIQLPNARVDQQVIGGTVKLPGSGAVPPGLWVIDPPPGPEDVVAIYPPLRPVRDGWSGLVGRGWHAAGSEARGSQTIFHFHSEVPWFPAPGCGAGLRLISKISASSRAWEGRERRGFRFGVQRDGPMQIVHSFWQDATGREVFGQPLPQIQIMAPPRVPRVSDIDEQPALLDAREANLWVGESQAKGAYRLWRDQLVQEHTPVGRGITLIPLREWRSGPRSWLGRLVATVQAERYRVRVLQPFTCKLAAWKGQLKQIRQEAQALGLDLDPALAAEWWLDRNGYDGVIFTAARNRYDADQVLIVFRRGQLAQIKD</sequence>
<reference evidence="2" key="1">
    <citation type="submission" date="2017-08" db="EMBL/GenBank/DDBJ databases">
        <authorList>
            <person name="Grouzdev D.S."/>
            <person name="Gaisin V.A."/>
            <person name="Rysina M.S."/>
            <person name="Gorlenko V.M."/>
        </authorList>
    </citation>
    <scope>NUCLEOTIDE SEQUENCE [LARGE SCALE GENOMIC DNA]</scope>
    <source>
        <strain evidence="2">Kir15-3F</strain>
    </source>
</reference>
<evidence type="ECO:0000313" key="1">
    <source>
        <dbReference type="EMBL" id="PDW03205.1"/>
    </source>
</evidence>
<proteinExistence type="predicted"/>
<dbReference type="RefSeq" id="WP_097643985.1">
    <property type="nucleotide sequence ID" value="NZ_NQWI01000037.1"/>
</dbReference>
<dbReference type="Proteomes" id="UP000220527">
    <property type="component" value="Unassembled WGS sequence"/>
</dbReference>